<evidence type="ECO:0000259" key="5">
    <source>
        <dbReference type="Pfam" id="PF00703"/>
    </source>
</evidence>
<feature type="domain" description="Glycoside hydrolase family 2" evidence="9">
    <location>
        <begin position="740"/>
        <end position="835"/>
    </location>
</feature>
<dbReference type="InterPro" id="IPR006102">
    <property type="entry name" value="Ig-like_GH2"/>
</dbReference>
<feature type="domain" description="DUF4982" evidence="8">
    <location>
        <begin position="669"/>
        <end position="726"/>
    </location>
</feature>
<proteinExistence type="inferred from homology"/>
<dbReference type="InterPro" id="IPR032311">
    <property type="entry name" value="DUF4982"/>
</dbReference>
<dbReference type="GO" id="GO:0005975">
    <property type="term" value="P:carbohydrate metabolic process"/>
    <property type="evidence" value="ECO:0007669"/>
    <property type="project" value="InterPro"/>
</dbReference>
<accession>A0A6C2UEZ4</accession>
<dbReference type="PANTHER" id="PTHR42732:SF1">
    <property type="entry name" value="BETA-MANNOSIDASE"/>
    <property type="match status" value="1"/>
</dbReference>
<dbReference type="Pfam" id="PF00703">
    <property type="entry name" value="Glyco_hydro_2"/>
    <property type="match status" value="1"/>
</dbReference>
<dbReference type="Pfam" id="PF18565">
    <property type="entry name" value="Glyco_hydro2_C5"/>
    <property type="match status" value="1"/>
</dbReference>
<dbReference type="SUPFAM" id="SSF49303">
    <property type="entry name" value="beta-Galactosidase/glucuronidase domain"/>
    <property type="match status" value="1"/>
</dbReference>
<dbReference type="Pfam" id="PF02837">
    <property type="entry name" value="Glyco_hydro_2_N"/>
    <property type="match status" value="1"/>
</dbReference>
<evidence type="ECO:0000259" key="6">
    <source>
        <dbReference type="Pfam" id="PF02836"/>
    </source>
</evidence>
<evidence type="ECO:0000313" key="10">
    <source>
        <dbReference type="EMBL" id="VGO18489.1"/>
    </source>
</evidence>
<feature type="chain" id="PRO_5025531631" evidence="4">
    <location>
        <begin position="21"/>
        <end position="848"/>
    </location>
</feature>
<evidence type="ECO:0000259" key="7">
    <source>
        <dbReference type="Pfam" id="PF02837"/>
    </source>
</evidence>
<keyword evidence="4" id="KW-0732">Signal</keyword>
<dbReference type="InterPro" id="IPR006104">
    <property type="entry name" value="Glyco_hydro_2_N"/>
</dbReference>
<dbReference type="InterPro" id="IPR036156">
    <property type="entry name" value="Beta-gal/glucu_dom_sf"/>
</dbReference>
<evidence type="ECO:0000256" key="1">
    <source>
        <dbReference type="ARBA" id="ARBA00007401"/>
    </source>
</evidence>
<evidence type="ECO:0000259" key="9">
    <source>
        <dbReference type="Pfam" id="PF18565"/>
    </source>
</evidence>
<evidence type="ECO:0000259" key="8">
    <source>
        <dbReference type="Pfam" id="PF16355"/>
    </source>
</evidence>
<dbReference type="GO" id="GO:0004553">
    <property type="term" value="F:hydrolase activity, hydrolyzing O-glycosyl compounds"/>
    <property type="evidence" value="ECO:0007669"/>
    <property type="project" value="InterPro"/>
</dbReference>
<dbReference type="SUPFAM" id="SSF51445">
    <property type="entry name" value="(Trans)glycosidases"/>
    <property type="match status" value="1"/>
</dbReference>
<dbReference type="Gene3D" id="2.60.120.260">
    <property type="entry name" value="Galactose-binding domain-like"/>
    <property type="match status" value="1"/>
</dbReference>
<reference evidence="10 11" key="1">
    <citation type="submission" date="2019-04" db="EMBL/GenBank/DDBJ databases">
        <authorList>
            <person name="Van Vliet M D."/>
        </authorList>
    </citation>
    <scope>NUCLEOTIDE SEQUENCE [LARGE SCALE GENOMIC DNA]</scope>
    <source>
        <strain evidence="10 11">F21</strain>
    </source>
</reference>
<dbReference type="InterPro" id="IPR013783">
    <property type="entry name" value="Ig-like_fold"/>
</dbReference>
<dbReference type="Pfam" id="PF16355">
    <property type="entry name" value="DUF4982"/>
    <property type="match status" value="1"/>
</dbReference>
<comment type="similarity">
    <text evidence="1">Belongs to the glycosyl hydrolase 2 family.</text>
</comment>
<dbReference type="Pfam" id="PF02836">
    <property type="entry name" value="Glyco_hydro_2_C"/>
    <property type="match status" value="1"/>
</dbReference>
<dbReference type="AlphaFoldDB" id="A0A6C2UEZ4"/>
<dbReference type="Proteomes" id="UP000346198">
    <property type="component" value="Unassembled WGS sequence"/>
</dbReference>
<feature type="signal peptide" evidence="4">
    <location>
        <begin position="1"/>
        <end position="20"/>
    </location>
</feature>
<dbReference type="Gene3D" id="2.60.40.10">
    <property type="entry name" value="Immunoglobulins"/>
    <property type="match status" value="3"/>
</dbReference>
<dbReference type="InterPro" id="IPR017853">
    <property type="entry name" value="GH"/>
</dbReference>
<dbReference type="EMBL" id="CAAHFH010000001">
    <property type="protein sequence ID" value="VGO18489.1"/>
    <property type="molecule type" value="Genomic_DNA"/>
</dbReference>
<dbReference type="PRINTS" id="PR00132">
    <property type="entry name" value="GLHYDRLASE2"/>
</dbReference>
<keyword evidence="11" id="KW-1185">Reference proteome</keyword>
<keyword evidence="3" id="KW-0326">Glycosidase</keyword>
<evidence type="ECO:0000313" key="11">
    <source>
        <dbReference type="Proteomes" id="UP000346198"/>
    </source>
</evidence>
<evidence type="ECO:0000256" key="3">
    <source>
        <dbReference type="ARBA" id="ARBA00023295"/>
    </source>
</evidence>
<name>A0A6C2UEZ4_9BACT</name>
<dbReference type="SUPFAM" id="SSF49785">
    <property type="entry name" value="Galactose-binding domain-like"/>
    <property type="match status" value="1"/>
</dbReference>
<keyword evidence="2" id="KW-0378">Hydrolase</keyword>
<sequence>MNKTIIIAGLVLCGAAYVGAQNNGLMNFNDGWLFTETDSGDYSLTTYQPEGWEKVDLPHDWSIEKDFSQELEGCTAFLPGGIGWYTKVFDTPIQKNQKCYIVFDGVYNNAEFWLNGIKIGDHPFGYAPIHYDLTDLLAPAGRENRFSVRVDHSRYADSRWYTGSGIYRNVHMLIADKLHIPVWGTFIATPKVSKDKATVELKVEVANDYDAKRKGSIVTDVFDEDGTKEASVSTSFSIGSNEESVYTQKIKVAKPKLWSVDHPLLYTAKTRIVTEGHALEERSTRFGIRSIRFDKDKGFFLNEENMKIKGVCLHHDAGIVGTAVPKDVWKRRLQLLKDGGCNAIRSSHNPASDEFLDLCDELGFLVQNEFYDEWDLPKDKRYNMQDKEVDYITRGHSEHFQTWAEIDLKNTMRSGRNHPSIFQWSIGNEIEWTYPGNRGATGIFKEEDKNDKMDWTLWRTETPPHTPEQVREYLADFPEQTFDIGETARKLAKWTREMDTTRPVTANCILPTASFETGYIDALDVIGYSYKPHKYDYFKKTYPDKPMLGTENVPRWYEWKAVVERDFIPGLFLWTGVDYMGECREKHWPVKATPHGPLDVAGFPRGSFYQYKSFWREDVPTLAMYSQTAKKSTFKKDKNGKAIEKKKDGWKLAPREWQHVNPHWNYLDGEETMVEIYSNCEVVELFLNGKSFGKQFLNDQEDRIYKWPVSYEAGELAAKGTWGKQVVNAKLETAGAPASIRLTADRRQMAANKTDVVHVTAQLVDARGRAVKNVDEEITFEVHGPHKFLGTDCGDTAKLKNFKGKTVPTAFGRCLMIIQATDQPANLRIAAKSKDGRLGSNIANIEVK</sequence>
<feature type="domain" description="Glycoside hydrolase family 2 catalytic" evidence="6">
    <location>
        <begin position="295"/>
        <end position="430"/>
    </location>
</feature>
<dbReference type="InterPro" id="IPR008979">
    <property type="entry name" value="Galactose-bd-like_sf"/>
</dbReference>
<dbReference type="Gene3D" id="3.20.20.80">
    <property type="entry name" value="Glycosidases"/>
    <property type="match status" value="1"/>
</dbReference>
<feature type="domain" description="Glycosyl hydrolases family 2 sugar binding" evidence="7">
    <location>
        <begin position="81"/>
        <end position="173"/>
    </location>
</feature>
<dbReference type="InterPro" id="IPR006101">
    <property type="entry name" value="Glyco_hydro_2"/>
</dbReference>
<dbReference type="InterPro" id="IPR051913">
    <property type="entry name" value="GH2_Domain-Containing"/>
</dbReference>
<dbReference type="RefSeq" id="WP_136059966.1">
    <property type="nucleotide sequence ID" value="NZ_CAAHFH010000001.1"/>
</dbReference>
<dbReference type="PANTHER" id="PTHR42732">
    <property type="entry name" value="BETA-GALACTOSIDASE"/>
    <property type="match status" value="1"/>
</dbReference>
<evidence type="ECO:0000256" key="2">
    <source>
        <dbReference type="ARBA" id="ARBA00022801"/>
    </source>
</evidence>
<dbReference type="InterPro" id="IPR006103">
    <property type="entry name" value="Glyco_hydro_2_cat"/>
</dbReference>
<protein>
    <submittedName>
        <fullName evidence="10">Beta-galactosidase BoGH2A</fullName>
    </submittedName>
</protein>
<organism evidence="10 11">
    <name type="scientific">Pontiella sulfatireligans</name>
    <dbReference type="NCBI Taxonomy" id="2750658"/>
    <lineage>
        <taxon>Bacteria</taxon>
        <taxon>Pseudomonadati</taxon>
        <taxon>Kiritimatiellota</taxon>
        <taxon>Kiritimatiellia</taxon>
        <taxon>Kiritimatiellales</taxon>
        <taxon>Pontiellaceae</taxon>
        <taxon>Pontiella</taxon>
    </lineage>
</organism>
<feature type="domain" description="Glycoside hydrolase family 2 immunoglobulin-like beta-sandwich" evidence="5">
    <location>
        <begin position="188"/>
        <end position="289"/>
    </location>
</feature>
<evidence type="ECO:0000256" key="4">
    <source>
        <dbReference type="SAM" id="SignalP"/>
    </source>
</evidence>
<gene>
    <name evidence="10" type="ORF">SCARR_00542</name>
</gene>
<dbReference type="InterPro" id="IPR040605">
    <property type="entry name" value="Glyco_hydro2_dom5"/>
</dbReference>